<dbReference type="Proteomes" id="UP000263377">
    <property type="component" value="Unassembled WGS sequence"/>
</dbReference>
<sequence length="261" mass="28440">MTNWREIYENDCALPPGRGLDELTAELAVALGDPDPEVRDGYPYAVLDAWIRGGVIDGEGCLALGDLMAGRFSDPRIEARTFAPLVLKMIVGQGVLRLSWVDAFAGWYRAEADLRGRDDALGWLHAVAHGADLLGAFGLRPEVDPEPLLALAAERLLAPTEYLFAEREDDRLAKAVALVLTRPDLTPERSTAWLSPIAEALAPYERGPMPVWASNTVRTLRALYVLADLGVPLERGGRPVPLVHGEVVKARVAEVLRPVLP</sequence>
<reference evidence="1 2" key="1">
    <citation type="submission" date="2018-08" db="EMBL/GenBank/DDBJ databases">
        <title>Diversity &amp; Physiological Properties of Lignin-Decomposing Actinobacteria from Soil.</title>
        <authorList>
            <person name="Roh S.G."/>
            <person name="Kim S.B."/>
        </authorList>
    </citation>
    <scope>NUCLEOTIDE SEQUENCE [LARGE SCALE GENOMIC DNA]</scope>
    <source>
        <strain evidence="1 2">MMS17-GH009</strain>
    </source>
</reference>
<evidence type="ECO:0000313" key="2">
    <source>
        <dbReference type="Proteomes" id="UP000263377"/>
    </source>
</evidence>
<evidence type="ECO:0000313" key="1">
    <source>
        <dbReference type="EMBL" id="RGD58447.1"/>
    </source>
</evidence>
<accession>A0A372ZT87</accession>
<protein>
    <submittedName>
        <fullName evidence="1">DUF2785 domain-containing protein</fullName>
    </submittedName>
</protein>
<dbReference type="RefSeq" id="WP_117487033.1">
    <property type="nucleotide sequence ID" value="NZ_QVIG01000001.1"/>
</dbReference>
<proteinExistence type="predicted"/>
<dbReference type="InterPro" id="IPR021247">
    <property type="entry name" value="DUF2785"/>
</dbReference>
<gene>
    <name evidence="1" type="ORF">DR950_12235</name>
</gene>
<name>A0A372ZT87_9ACTN</name>
<dbReference type="EMBL" id="QVIG01000001">
    <property type="protein sequence ID" value="RGD58447.1"/>
    <property type="molecule type" value="Genomic_DNA"/>
</dbReference>
<keyword evidence="2" id="KW-1185">Reference proteome</keyword>
<organism evidence="1 2">
    <name type="scientific">Kitasatospora xanthocidica</name>
    <dbReference type="NCBI Taxonomy" id="83382"/>
    <lineage>
        <taxon>Bacteria</taxon>
        <taxon>Bacillati</taxon>
        <taxon>Actinomycetota</taxon>
        <taxon>Actinomycetes</taxon>
        <taxon>Kitasatosporales</taxon>
        <taxon>Streptomycetaceae</taxon>
        <taxon>Kitasatospora</taxon>
    </lineage>
</organism>
<comment type="caution">
    <text evidence="1">The sequence shown here is derived from an EMBL/GenBank/DDBJ whole genome shotgun (WGS) entry which is preliminary data.</text>
</comment>
<dbReference type="AlphaFoldDB" id="A0A372ZT87"/>
<dbReference type="Pfam" id="PF10978">
    <property type="entry name" value="DUF2785"/>
    <property type="match status" value="1"/>
</dbReference>